<dbReference type="Pfam" id="PF03358">
    <property type="entry name" value="FMN_red"/>
    <property type="match status" value="1"/>
</dbReference>
<organism evidence="2 3">
    <name type="scientific">Eutypa lata (strain UCR-EL1)</name>
    <name type="common">Grapevine dieback disease fungus</name>
    <name type="synonym">Eutypa armeniacae</name>
    <dbReference type="NCBI Taxonomy" id="1287681"/>
    <lineage>
        <taxon>Eukaryota</taxon>
        <taxon>Fungi</taxon>
        <taxon>Dikarya</taxon>
        <taxon>Ascomycota</taxon>
        <taxon>Pezizomycotina</taxon>
        <taxon>Sordariomycetes</taxon>
        <taxon>Xylariomycetidae</taxon>
        <taxon>Xylariales</taxon>
        <taxon>Diatrypaceae</taxon>
        <taxon>Eutypa</taxon>
    </lineage>
</organism>
<dbReference type="Gene3D" id="3.40.50.360">
    <property type="match status" value="1"/>
</dbReference>
<dbReference type="OrthoDB" id="4407678at2759"/>
<sequence length="346" mass="37503">MHILGLCNGSIHGNSEVLLKAALNAARQSDPTITVTWIHVPSVAIPSHCGPFSSDPSIIPDRNDETSKVSKNAGLDDRKAVFNAIMDADALVISSPVYSHQPAGSLKALTDAILGPYADVSEAYRIRARQEKGDEAVRDVKVDPRELKARVAGFIAVAGSGRPFPEQWTMALPTMHTCIYALHAKVVDQVVFAGFANAGAVLLDAVNTIGRAETLGRRIASQIGKPYEEAKYLGEEEEGSCPYCHMLKVEFRKGNHVVCIVCGANGVLEAGSNGNIKAKWEERSSVSCLTLEGKWKHLDDIHEKLGSERPKLPSVAADFEKWKALEFPVVDLPSLHENSQGKFSVR</sequence>
<evidence type="ECO:0000313" key="2">
    <source>
        <dbReference type="EMBL" id="EMR64887.1"/>
    </source>
</evidence>
<dbReference type="HOGENOM" id="CLU_050993_0_0_1"/>
<dbReference type="InterPro" id="IPR005025">
    <property type="entry name" value="FMN_Rdtase-like_dom"/>
</dbReference>
<evidence type="ECO:0000259" key="1">
    <source>
        <dbReference type="Pfam" id="PF03358"/>
    </source>
</evidence>
<keyword evidence="3" id="KW-1185">Reference proteome</keyword>
<dbReference type="AlphaFoldDB" id="M7SL12"/>
<dbReference type="GO" id="GO:0016491">
    <property type="term" value="F:oxidoreductase activity"/>
    <property type="evidence" value="ECO:0007669"/>
    <property type="project" value="InterPro"/>
</dbReference>
<dbReference type="Proteomes" id="UP000012174">
    <property type="component" value="Unassembled WGS sequence"/>
</dbReference>
<dbReference type="SUPFAM" id="SSF52218">
    <property type="entry name" value="Flavoproteins"/>
    <property type="match status" value="1"/>
</dbReference>
<dbReference type="InterPro" id="IPR029039">
    <property type="entry name" value="Flavoprotein-like_sf"/>
</dbReference>
<reference evidence="3" key="1">
    <citation type="journal article" date="2013" name="Genome Announc.">
        <title>Draft genome sequence of the grapevine dieback fungus Eutypa lata UCR-EL1.</title>
        <authorList>
            <person name="Blanco-Ulate B."/>
            <person name="Rolshausen P.E."/>
            <person name="Cantu D."/>
        </authorList>
    </citation>
    <scope>NUCLEOTIDE SEQUENCE [LARGE SCALE GENOMIC DNA]</scope>
    <source>
        <strain evidence="3">UCR-EL1</strain>
    </source>
</reference>
<dbReference type="KEGG" id="ela:UCREL1_8140"/>
<dbReference type="eggNOG" id="ENOG502T8BK">
    <property type="taxonomic scope" value="Eukaryota"/>
</dbReference>
<accession>M7SL12</accession>
<gene>
    <name evidence="2" type="ORF">UCREL1_8140</name>
</gene>
<name>M7SL12_EUTLA</name>
<dbReference type="OMA" id="VVDMYLA"/>
<proteinExistence type="predicted"/>
<protein>
    <submittedName>
        <fullName evidence="2">Putative nadph-dependent fmn reductase protein</fullName>
    </submittedName>
</protein>
<dbReference type="EMBL" id="KB706975">
    <property type="protein sequence ID" value="EMR64887.1"/>
    <property type="molecule type" value="Genomic_DNA"/>
</dbReference>
<evidence type="ECO:0000313" key="3">
    <source>
        <dbReference type="Proteomes" id="UP000012174"/>
    </source>
</evidence>
<feature type="domain" description="NADPH-dependent FMN reductase-like" evidence="1">
    <location>
        <begin position="1"/>
        <end position="161"/>
    </location>
</feature>